<feature type="domain" description="Sm" evidence="9">
    <location>
        <begin position="4"/>
        <end position="89"/>
    </location>
</feature>
<keyword evidence="8" id="KW-0687">Ribonucleoprotein</keyword>
<reference evidence="10" key="1">
    <citation type="submission" date="2019-12" db="EMBL/GenBank/DDBJ databases">
        <title>Genome sequence of Babesia ovis.</title>
        <authorList>
            <person name="Yamagishi J."/>
            <person name="Sevinc F."/>
            <person name="Xuan X."/>
        </authorList>
    </citation>
    <scope>NUCLEOTIDE SEQUENCE</scope>
    <source>
        <strain evidence="10">Selcuk</strain>
    </source>
</reference>
<gene>
    <name evidence="10" type="ORF">BaOVIS_025040</name>
</gene>
<keyword evidence="6" id="KW-0508">mRNA splicing</keyword>
<dbReference type="InterPro" id="IPR034105">
    <property type="entry name" value="Lsm3"/>
</dbReference>
<evidence type="ECO:0000256" key="6">
    <source>
        <dbReference type="ARBA" id="ARBA00023187"/>
    </source>
</evidence>
<dbReference type="Proteomes" id="UP001057455">
    <property type="component" value="Unassembled WGS sequence"/>
</dbReference>
<evidence type="ECO:0000256" key="4">
    <source>
        <dbReference type="ARBA" id="ARBA00022728"/>
    </source>
</evidence>
<keyword evidence="7" id="KW-0539">Nucleus</keyword>
<evidence type="ECO:0000313" key="11">
    <source>
        <dbReference type="Proteomes" id="UP001057455"/>
    </source>
</evidence>
<dbReference type="GO" id="GO:0120114">
    <property type="term" value="C:Sm-like protein family complex"/>
    <property type="evidence" value="ECO:0007669"/>
    <property type="project" value="UniProtKB-ARBA"/>
</dbReference>
<dbReference type="CDD" id="cd01730">
    <property type="entry name" value="LSm3"/>
    <property type="match status" value="1"/>
</dbReference>
<evidence type="ECO:0000256" key="5">
    <source>
        <dbReference type="ARBA" id="ARBA00022884"/>
    </source>
</evidence>
<dbReference type="PANTHER" id="PTHR13110">
    <property type="entry name" value="U6 SNRNA-ASSOCIATED SM-LIKE PROTEIN LSM3"/>
    <property type="match status" value="1"/>
</dbReference>
<dbReference type="InterPro" id="IPR047575">
    <property type="entry name" value="Sm"/>
</dbReference>
<keyword evidence="11" id="KW-1185">Reference proteome</keyword>
<evidence type="ECO:0000256" key="2">
    <source>
        <dbReference type="ARBA" id="ARBA00006850"/>
    </source>
</evidence>
<evidence type="ECO:0000256" key="8">
    <source>
        <dbReference type="ARBA" id="ARBA00023274"/>
    </source>
</evidence>
<dbReference type="InterPro" id="IPR040002">
    <property type="entry name" value="Sm-like_LSM3"/>
</dbReference>
<keyword evidence="4" id="KW-0747">Spliceosome</keyword>
<dbReference type="EMBL" id="BLIY01000017">
    <property type="protein sequence ID" value="GFE55100.1"/>
    <property type="molecule type" value="Genomic_DNA"/>
</dbReference>
<name>A0A9W5TCR0_BABOV</name>
<sequence>MSKEPMDVLRINLDERVYLKCKGGREIVGRLHAYDEHCNMLLSDATETITSTDVDDTTNQEVTRVTSRDSSIIFVRGDALILLSHVTAT</sequence>
<dbReference type="GO" id="GO:0003723">
    <property type="term" value="F:RNA binding"/>
    <property type="evidence" value="ECO:0007669"/>
    <property type="project" value="UniProtKB-KW"/>
</dbReference>
<protein>
    <submittedName>
        <fullName evidence="10">U6 snRNA-associated Sm-like protein LSm3</fullName>
    </submittedName>
</protein>
<comment type="similarity">
    <text evidence="2">Belongs to the snRNP Sm proteins family.</text>
</comment>
<evidence type="ECO:0000259" key="9">
    <source>
        <dbReference type="PROSITE" id="PS52002"/>
    </source>
</evidence>
<evidence type="ECO:0000256" key="7">
    <source>
        <dbReference type="ARBA" id="ARBA00023242"/>
    </source>
</evidence>
<dbReference type="OrthoDB" id="29543at2759"/>
<dbReference type="PROSITE" id="PS52002">
    <property type="entry name" value="SM"/>
    <property type="match status" value="1"/>
</dbReference>
<dbReference type="AlphaFoldDB" id="A0A9W5TCR0"/>
<keyword evidence="3" id="KW-0507">mRNA processing</keyword>
<organism evidence="10 11">
    <name type="scientific">Babesia ovis</name>
    <dbReference type="NCBI Taxonomy" id="5869"/>
    <lineage>
        <taxon>Eukaryota</taxon>
        <taxon>Sar</taxon>
        <taxon>Alveolata</taxon>
        <taxon>Apicomplexa</taxon>
        <taxon>Aconoidasida</taxon>
        <taxon>Piroplasmida</taxon>
        <taxon>Babesiidae</taxon>
        <taxon>Babesia</taxon>
    </lineage>
</organism>
<dbReference type="GO" id="GO:0000398">
    <property type="term" value="P:mRNA splicing, via spliceosome"/>
    <property type="evidence" value="ECO:0007669"/>
    <property type="project" value="InterPro"/>
</dbReference>
<comment type="caution">
    <text evidence="10">The sequence shown here is derived from an EMBL/GenBank/DDBJ whole genome shotgun (WGS) entry which is preliminary data.</text>
</comment>
<evidence type="ECO:0000313" key="10">
    <source>
        <dbReference type="EMBL" id="GFE55100.1"/>
    </source>
</evidence>
<dbReference type="SMART" id="SM00651">
    <property type="entry name" value="Sm"/>
    <property type="match status" value="1"/>
</dbReference>
<dbReference type="InterPro" id="IPR001163">
    <property type="entry name" value="Sm_dom_euk/arc"/>
</dbReference>
<dbReference type="SUPFAM" id="SSF50182">
    <property type="entry name" value="Sm-like ribonucleoproteins"/>
    <property type="match status" value="1"/>
</dbReference>
<proteinExistence type="inferred from homology"/>
<evidence type="ECO:0000256" key="1">
    <source>
        <dbReference type="ARBA" id="ARBA00004123"/>
    </source>
</evidence>
<dbReference type="Gene3D" id="2.30.30.100">
    <property type="match status" value="1"/>
</dbReference>
<comment type="subcellular location">
    <subcellularLocation>
        <location evidence="1">Nucleus</location>
    </subcellularLocation>
</comment>
<keyword evidence="5" id="KW-0694">RNA-binding</keyword>
<dbReference type="Pfam" id="PF01423">
    <property type="entry name" value="LSM"/>
    <property type="match status" value="1"/>
</dbReference>
<dbReference type="GO" id="GO:0005681">
    <property type="term" value="C:spliceosomal complex"/>
    <property type="evidence" value="ECO:0007669"/>
    <property type="project" value="UniProtKB-KW"/>
</dbReference>
<dbReference type="InterPro" id="IPR010920">
    <property type="entry name" value="LSM_dom_sf"/>
</dbReference>
<evidence type="ECO:0000256" key="3">
    <source>
        <dbReference type="ARBA" id="ARBA00022664"/>
    </source>
</evidence>
<accession>A0A9W5TCR0</accession>